<evidence type="ECO:0000313" key="7">
    <source>
        <dbReference type="Proteomes" id="UP000008633"/>
    </source>
</evidence>
<dbReference type="PANTHER" id="PTHR43685:SF5">
    <property type="entry name" value="GLYCOSYLTRANSFERASE EPSE-RELATED"/>
    <property type="match status" value="1"/>
</dbReference>
<reference evidence="7" key="2">
    <citation type="submission" date="2011-01" db="EMBL/GenBank/DDBJ databases">
        <title>The complete genome of Nitratifractor salsuginis DSM 16511.</title>
        <authorList>
            <consortium name="US DOE Joint Genome Institute (JGI-PGF)"/>
            <person name="Lucas S."/>
            <person name="Copeland A."/>
            <person name="Lapidus A."/>
            <person name="Bruce D."/>
            <person name="Goodwin L."/>
            <person name="Pitluck S."/>
            <person name="Kyrpides N."/>
            <person name="Mavromatis K."/>
            <person name="Ivanova N."/>
            <person name="Mikhailova N."/>
            <person name="Zeytun A."/>
            <person name="Detter J.C."/>
            <person name="Tapia R."/>
            <person name="Han C."/>
            <person name="Land M."/>
            <person name="Hauser L."/>
            <person name="Markowitz V."/>
            <person name="Cheng J.-F."/>
            <person name="Hugenholtz P."/>
            <person name="Woyke T."/>
            <person name="Wu D."/>
            <person name="Tindall B."/>
            <person name="Schuetze A."/>
            <person name="Brambilla E."/>
            <person name="Klenk H.-P."/>
            <person name="Eisen J.A."/>
        </authorList>
    </citation>
    <scope>NUCLEOTIDE SEQUENCE [LARGE SCALE GENOMIC DNA]</scope>
    <source>
        <strain evidence="7">DSM 16511 / JCM 12458 / E9I37-1</strain>
    </source>
</reference>
<name>E6X2V6_NITSE</name>
<dbReference type="PANTHER" id="PTHR43685">
    <property type="entry name" value="GLYCOSYLTRANSFERASE"/>
    <property type="match status" value="1"/>
</dbReference>
<evidence type="ECO:0000256" key="2">
    <source>
        <dbReference type="ARBA" id="ARBA00022676"/>
    </source>
</evidence>
<dbReference type="OrthoDB" id="9786172at2"/>
<dbReference type="SUPFAM" id="SSF53448">
    <property type="entry name" value="Nucleotide-diphospho-sugar transferases"/>
    <property type="match status" value="1"/>
</dbReference>
<dbReference type="Gene3D" id="3.40.50.2000">
    <property type="entry name" value="Glycogen Phosphorylase B"/>
    <property type="match status" value="2"/>
</dbReference>
<dbReference type="STRING" id="749222.Nitsa_1996"/>
<dbReference type="eggNOG" id="COG1215">
    <property type="taxonomic scope" value="Bacteria"/>
</dbReference>
<feature type="domain" description="Glycosyltransferase 2-like" evidence="5">
    <location>
        <begin position="11"/>
        <end position="133"/>
    </location>
</feature>
<dbReference type="CDD" id="cd03801">
    <property type="entry name" value="GT4_PimA-like"/>
    <property type="match status" value="1"/>
</dbReference>
<sequence length="648" mass="75474">MNRRTLSPLVTVLMPVYNGEKYLKQAIESILNQTFSDFEFIIVDDGSTDGSAKIVTSYNDPRIRYVRNKKNMGIVYSLNLGTDLARGKYIARMDADDISLPERLERQIHVLKEDNTKVLFSTIRLIDEHNRFIGIWQDDKNCRKLNELIEMLPVRNCLAHPTLMTEASLLKRYRYNRYAKHAEDYNLWLRMISDGIKYVKIDEELLYYRVHQDSITKSQSRDQISSYKKNILAKFWHLLYKIKKISINAFDWRVAKYLIVDIGNMSKEILKEPLKNILMMMGRYGWYLYPMHIDTDILFVFNTCDMGGAEKVHSEILKVAQKHKSITLLTSKSRDRHFCNEYRRLTQLIDLSWLSNYILGRWLVAGYMQIMIENSNLKILFGSRSGLFYDVLNTRIYDKLKVIELFHAMDGNLEYYSIYKSDLIDTHIFIDEGTKENYSYLMEKLGIDPKMKNKNILIENGVSIRNLVDSHQDKKSLKVLYVGRDAPVKRLHLIRDVAKKLKDISFKFVGVSPNHMDSKNIDAIGKVYDLDPYYSDADILLMTSSREGFPMAIMEAMAHGVVVISTDVGGISKHVKNAYNGFLIKGDDEKMIIEDAVSIIGSLDRDRDKLKSMSIYAYEYAKKHFDIKHFYKKYESLFEDALYGASLE</sequence>
<dbReference type="EMBL" id="CP002452">
    <property type="protein sequence ID" value="ADV47239.1"/>
    <property type="molecule type" value="Genomic_DNA"/>
</dbReference>
<comment type="similarity">
    <text evidence="1">Belongs to the glycosyltransferase 2 family.</text>
</comment>
<organism evidence="6 7">
    <name type="scientific">Nitratifractor salsuginis (strain DSM 16511 / JCM 12458 / E9I37-1)</name>
    <dbReference type="NCBI Taxonomy" id="749222"/>
    <lineage>
        <taxon>Bacteria</taxon>
        <taxon>Pseudomonadati</taxon>
        <taxon>Campylobacterota</taxon>
        <taxon>Epsilonproteobacteria</taxon>
        <taxon>Campylobacterales</taxon>
        <taxon>Sulfurovaceae</taxon>
        <taxon>Nitratifractor</taxon>
    </lineage>
</organism>
<dbReference type="InterPro" id="IPR050834">
    <property type="entry name" value="Glycosyltransf_2"/>
</dbReference>
<feature type="domain" description="Glycosyl transferase family 1" evidence="4">
    <location>
        <begin position="472"/>
        <end position="599"/>
    </location>
</feature>
<reference evidence="6 7" key="1">
    <citation type="journal article" date="2011" name="Stand. Genomic Sci.">
        <title>Complete genome sequence of Nitratifractor salsuginis type strain (E9I37-1).</title>
        <authorList>
            <person name="Anderson I."/>
            <person name="Sikorski J."/>
            <person name="Zeytun A."/>
            <person name="Nolan M."/>
            <person name="Lapidus A."/>
            <person name="Lucas S."/>
            <person name="Hammon N."/>
            <person name="Deshpande S."/>
            <person name="Cheng J.F."/>
            <person name="Tapia R."/>
            <person name="Han C."/>
            <person name="Goodwin L."/>
            <person name="Pitluck S."/>
            <person name="Liolios K."/>
            <person name="Pagani I."/>
            <person name="Ivanova N."/>
            <person name="Huntemann M."/>
            <person name="Mavromatis K."/>
            <person name="Ovchinikova G."/>
            <person name="Pati A."/>
            <person name="Chen A."/>
            <person name="Palaniappan K."/>
            <person name="Land M."/>
            <person name="Hauser L."/>
            <person name="Brambilla E.M."/>
            <person name="Ngatchou-Djao O.D."/>
            <person name="Rohde M."/>
            <person name="Tindall B.J."/>
            <person name="Goker M."/>
            <person name="Detter J.C."/>
            <person name="Woyke T."/>
            <person name="Bristow J."/>
            <person name="Eisen J.A."/>
            <person name="Markowitz V."/>
            <person name="Hugenholtz P."/>
            <person name="Klenk H.P."/>
            <person name="Kyrpides N.C."/>
        </authorList>
    </citation>
    <scope>NUCLEOTIDE SEQUENCE [LARGE SCALE GENOMIC DNA]</scope>
    <source>
        <strain evidence="7">DSM 16511 / JCM 12458 / E9I37-1</strain>
    </source>
</reference>
<dbReference type="Gene3D" id="3.90.550.10">
    <property type="entry name" value="Spore Coat Polysaccharide Biosynthesis Protein SpsA, Chain A"/>
    <property type="match status" value="1"/>
</dbReference>
<keyword evidence="7" id="KW-1185">Reference proteome</keyword>
<dbReference type="InterPro" id="IPR001296">
    <property type="entry name" value="Glyco_trans_1"/>
</dbReference>
<dbReference type="InterPro" id="IPR001173">
    <property type="entry name" value="Glyco_trans_2-like"/>
</dbReference>
<dbReference type="AlphaFoldDB" id="E6X2V6"/>
<evidence type="ECO:0000313" key="6">
    <source>
        <dbReference type="EMBL" id="ADV47239.1"/>
    </source>
</evidence>
<dbReference type="eggNOG" id="COG0438">
    <property type="taxonomic scope" value="Bacteria"/>
</dbReference>
<dbReference type="Proteomes" id="UP000008633">
    <property type="component" value="Chromosome"/>
</dbReference>
<evidence type="ECO:0000259" key="5">
    <source>
        <dbReference type="Pfam" id="PF00535"/>
    </source>
</evidence>
<gene>
    <name evidence="6" type="ordered locus">Nitsa_1996</name>
</gene>
<evidence type="ECO:0000259" key="4">
    <source>
        <dbReference type="Pfam" id="PF00534"/>
    </source>
</evidence>
<dbReference type="Pfam" id="PF00534">
    <property type="entry name" value="Glycos_transf_1"/>
    <property type="match status" value="1"/>
</dbReference>
<proteinExistence type="inferred from homology"/>
<dbReference type="RefSeq" id="WP_013554924.1">
    <property type="nucleotide sequence ID" value="NC_014935.1"/>
</dbReference>
<dbReference type="InterPro" id="IPR029044">
    <property type="entry name" value="Nucleotide-diphossugar_trans"/>
</dbReference>
<dbReference type="GO" id="GO:0016757">
    <property type="term" value="F:glycosyltransferase activity"/>
    <property type="evidence" value="ECO:0007669"/>
    <property type="project" value="UniProtKB-KW"/>
</dbReference>
<dbReference type="HOGENOM" id="CLU_389737_0_0_7"/>
<dbReference type="Pfam" id="PF00535">
    <property type="entry name" value="Glycos_transf_2"/>
    <property type="match status" value="1"/>
</dbReference>
<dbReference type="KEGG" id="nsa:Nitsa_1996"/>
<evidence type="ECO:0000256" key="3">
    <source>
        <dbReference type="ARBA" id="ARBA00022679"/>
    </source>
</evidence>
<keyword evidence="2" id="KW-0328">Glycosyltransferase</keyword>
<keyword evidence="3 6" id="KW-0808">Transferase</keyword>
<evidence type="ECO:0000256" key="1">
    <source>
        <dbReference type="ARBA" id="ARBA00006739"/>
    </source>
</evidence>
<dbReference type="SUPFAM" id="SSF53756">
    <property type="entry name" value="UDP-Glycosyltransferase/glycogen phosphorylase"/>
    <property type="match status" value="1"/>
</dbReference>
<protein>
    <submittedName>
        <fullName evidence="6">Glycosyl transferase family 2</fullName>
    </submittedName>
</protein>
<accession>E6X2V6</accession>